<feature type="signal peptide" evidence="1">
    <location>
        <begin position="1"/>
        <end position="21"/>
    </location>
</feature>
<feature type="chain" id="PRO_5007570220" description="Pilus assembly protein TadE" evidence="1">
    <location>
        <begin position="22"/>
        <end position="64"/>
    </location>
</feature>
<sequence>MLAVVILVLAAAGWMSALGCAAGHDRAAAAAAQVQQRFPAQAAEVLGSSALDPPPARDGGFALG</sequence>
<dbReference type="EMBL" id="JEME01000328">
    <property type="protein sequence ID" value="KYG10449.1"/>
    <property type="molecule type" value="Genomic_DNA"/>
</dbReference>
<organism evidence="2 3">
    <name type="scientific">Sorangium cellulosum</name>
    <name type="common">Polyangium cellulosum</name>
    <dbReference type="NCBI Taxonomy" id="56"/>
    <lineage>
        <taxon>Bacteria</taxon>
        <taxon>Pseudomonadati</taxon>
        <taxon>Myxococcota</taxon>
        <taxon>Polyangia</taxon>
        <taxon>Polyangiales</taxon>
        <taxon>Polyangiaceae</taxon>
        <taxon>Sorangium</taxon>
    </lineage>
</organism>
<evidence type="ECO:0000256" key="1">
    <source>
        <dbReference type="SAM" id="SignalP"/>
    </source>
</evidence>
<dbReference type="Proteomes" id="UP000075502">
    <property type="component" value="Unassembled WGS sequence"/>
</dbReference>
<reference evidence="2 3" key="1">
    <citation type="submission" date="2014-02" db="EMBL/GenBank/DDBJ databases">
        <title>The small core and large imbalanced accessory genome model reveals a collaborative survival strategy of Sorangium cellulosum strains in nature.</title>
        <authorList>
            <person name="Han K."/>
            <person name="Peng R."/>
            <person name="Blom J."/>
            <person name="Li Y.-Z."/>
        </authorList>
    </citation>
    <scope>NUCLEOTIDE SEQUENCE [LARGE SCALE GENOMIC DNA]</scope>
    <source>
        <strain evidence="2 3">So0007-03</strain>
    </source>
</reference>
<comment type="caution">
    <text evidence="2">The sequence shown here is derived from an EMBL/GenBank/DDBJ whole genome shotgun (WGS) entry which is preliminary data.</text>
</comment>
<name>A0A150U0G7_SORCE</name>
<evidence type="ECO:0000313" key="2">
    <source>
        <dbReference type="EMBL" id="KYG10449.1"/>
    </source>
</evidence>
<protein>
    <recommendedName>
        <fullName evidence="4">Pilus assembly protein TadE</fullName>
    </recommendedName>
</protein>
<evidence type="ECO:0008006" key="4">
    <source>
        <dbReference type="Google" id="ProtNLM"/>
    </source>
</evidence>
<gene>
    <name evidence="2" type="ORF">BE21_11920</name>
</gene>
<feature type="non-terminal residue" evidence="2">
    <location>
        <position position="64"/>
    </location>
</feature>
<dbReference type="AlphaFoldDB" id="A0A150U0G7"/>
<keyword evidence="1" id="KW-0732">Signal</keyword>
<proteinExistence type="predicted"/>
<evidence type="ECO:0000313" key="3">
    <source>
        <dbReference type="Proteomes" id="UP000075502"/>
    </source>
</evidence>
<accession>A0A150U0G7</accession>